<proteinExistence type="predicted"/>
<evidence type="ECO:0000313" key="2">
    <source>
        <dbReference type="Proteomes" id="UP000800094"/>
    </source>
</evidence>
<dbReference type="EMBL" id="ML987201">
    <property type="protein sequence ID" value="KAF2245182.1"/>
    <property type="molecule type" value="Genomic_DNA"/>
</dbReference>
<accession>A0A6A6I5F0</accession>
<name>A0A6A6I5F0_9PLEO</name>
<dbReference type="Proteomes" id="UP000800094">
    <property type="component" value="Unassembled WGS sequence"/>
</dbReference>
<dbReference type="AlphaFoldDB" id="A0A6A6I5F0"/>
<dbReference type="RefSeq" id="XP_033680186.1">
    <property type="nucleotide sequence ID" value="XM_033824044.1"/>
</dbReference>
<protein>
    <submittedName>
        <fullName evidence="1">Uncharacterized protein</fullName>
    </submittedName>
</protein>
<keyword evidence="2" id="KW-1185">Reference proteome</keyword>
<gene>
    <name evidence="1" type="ORF">BU26DRAFT_433806</name>
</gene>
<sequence length="51" mass="5690">MSNVEDIISWPRRDTVLSVLDEQKGDDSCGHHPIPLSSPKNTLSTLWVTLT</sequence>
<organism evidence="1 2">
    <name type="scientific">Trematosphaeria pertusa</name>
    <dbReference type="NCBI Taxonomy" id="390896"/>
    <lineage>
        <taxon>Eukaryota</taxon>
        <taxon>Fungi</taxon>
        <taxon>Dikarya</taxon>
        <taxon>Ascomycota</taxon>
        <taxon>Pezizomycotina</taxon>
        <taxon>Dothideomycetes</taxon>
        <taxon>Pleosporomycetidae</taxon>
        <taxon>Pleosporales</taxon>
        <taxon>Massarineae</taxon>
        <taxon>Trematosphaeriaceae</taxon>
        <taxon>Trematosphaeria</taxon>
    </lineage>
</organism>
<dbReference type="GeneID" id="54577374"/>
<evidence type="ECO:0000313" key="1">
    <source>
        <dbReference type="EMBL" id="KAF2245182.1"/>
    </source>
</evidence>
<reference evidence="1" key="1">
    <citation type="journal article" date="2020" name="Stud. Mycol.">
        <title>101 Dothideomycetes genomes: a test case for predicting lifestyles and emergence of pathogens.</title>
        <authorList>
            <person name="Haridas S."/>
            <person name="Albert R."/>
            <person name="Binder M."/>
            <person name="Bloem J."/>
            <person name="Labutti K."/>
            <person name="Salamov A."/>
            <person name="Andreopoulos B."/>
            <person name="Baker S."/>
            <person name="Barry K."/>
            <person name="Bills G."/>
            <person name="Bluhm B."/>
            <person name="Cannon C."/>
            <person name="Castanera R."/>
            <person name="Culley D."/>
            <person name="Daum C."/>
            <person name="Ezra D."/>
            <person name="Gonzalez J."/>
            <person name="Henrissat B."/>
            <person name="Kuo A."/>
            <person name="Liang C."/>
            <person name="Lipzen A."/>
            <person name="Lutzoni F."/>
            <person name="Magnuson J."/>
            <person name="Mondo S."/>
            <person name="Nolan M."/>
            <person name="Ohm R."/>
            <person name="Pangilinan J."/>
            <person name="Park H.-J."/>
            <person name="Ramirez L."/>
            <person name="Alfaro M."/>
            <person name="Sun H."/>
            <person name="Tritt A."/>
            <person name="Yoshinaga Y."/>
            <person name="Zwiers L.-H."/>
            <person name="Turgeon B."/>
            <person name="Goodwin S."/>
            <person name="Spatafora J."/>
            <person name="Crous P."/>
            <person name="Grigoriev I."/>
        </authorList>
    </citation>
    <scope>NUCLEOTIDE SEQUENCE</scope>
    <source>
        <strain evidence="1">CBS 122368</strain>
    </source>
</reference>